<dbReference type="KEGG" id="vg:32878222"/>
<dbReference type="RefSeq" id="YP_009362397.1">
    <property type="nucleotide sequence ID" value="NC_034618.1"/>
</dbReference>
<organism evidence="1">
    <name type="scientific">Ranid herpesvirus 3</name>
    <dbReference type="NCBI Taxonomy" id="1987509"/>
    <lineage>
        <taxon>Viruses</taxon>
        <taxon>Duplodnaviria</taxon>
        <taxon>Heunggongvirae</taxon>
        <taxon>Peploviricota</taxon>
        <taxon>Herviviricetes</taxon>
        <taxon>Herpesvirales</taxon>
        <taxon>Alloherpesviridae</taxon>
        <taxon>Batravirus</taxon>
        <taxon>Batravirus ranidallo3</taxon>
    </lineage>
</organism>
<sequence>MVKTRPFNACVRNSKISNSCCLCSGILRNIGNVPVLPCVSPLLKDRKKITLGCPNLTSSNKNESGFKDGRFILEFCKSGSAATALYRRR</sequence>
<protein>
    <submittedName>
        <fullName evidence="1">Uncharacterized protein</fullName>
    </submittedName>
</protein>
<proteinExistence type="predicted"/>
<dbReference type="Proteomes" id="UP000203507">
    <property type="component" value="Segment"/>
</dbReference>
<dbReference type="EMBL" id="KX832224">
    <property type="protein sequence ID" value="ARR28888.1"/>
    <property type="molecule type" value="Genomic_DNA"/>
</dbReference>
<reference evidence="1" key="1">
    <citation type="journal article" date="2017" name="Vet. Pathol.">
        <title>Ranid Herpesvirus 3 and Proliferative Dermatitis in Free-Ranging Wild Common Frogs (Rana Temporaria).</title>
        <authorList>
            <person name="Origgi F.C."/>
            <person name="Schmidt B.R."/>
            <person name="Lohmann P."/>
            <person name="Otten P."/>
            <person name="Akdesir E."/>
            <person name="Gaschen V."/>
            <person name="Aguilar-Bultet L."/>
            <person name="Wahli T."/>
            <person name="Sattler U."/>
            <person name="Stoffel M.H."/>
        </authorList>
    </citation>
    <scope>NUCLEOTIDE SEQUENCE [LARGE SCALE GENOMIC DNA]</scope>
    <source>
        <strain evidence="1">FO1_2015</strain>
    </source>
</reference>
<name>A0A1X9T5A9_9VIRU</name>
<evidence type="ECO:0000313" key="1">
    <source>
        <dbReference type="EMBL" id="ARR28888.1"/>
    </source>
</evidence>
<evidence type="ECO:0000313" key="2">
    <source>
        <dbReference type="Proteomes" id="UP000203507"/>
    </source>
</evidence>
<keyword evidence="2" id="KW-1185">Reference proteome</keyword>
<dbReference type="GeneID" id="32878222"/>
<accession>A0A1X9T5A9</accession>